<dbReference type="GO" id="GO:0003729">
    <property type="term" value="F:mRNA binding"/>
    <property type="evidence" value="ECO:0007669"/>
    <property type="project" value="InterPro"/>
</dbReference>
<dbReference type="Proteomes" id="UP000092993">
    <property type="component" value="Unassembled WGS sequence"/>
</dbReference>
<name>A0A1C7M445_GRIFR</name>
<organism evidence="8 9">
    <name type="scientific">Grifola frondosa</name>
    <name type="common">Maitake</name>
    <name type="synonym">Polyporus frondosus</name>
    <dbReference type="NCBI Taxonomy" id="5627"/>
    <lineage>
        <taxon>Eukaryota</taxon>
        <taxon>Fungi</taxon>
        <taxon>Dikarya</taxon>
        <taxon>Basidiomycota</taxon>
        <taxon>Agaricomycotina</taxon>
        <taxon>Agaricomycetes</taxon>
        <taxon>Polyporales</taxon>
        <taxon>Grifolaceae</taxon>
        <taxon>Grifola</taxon>
    </lineage>
</organism>
<feature type="region of interest" description="Disordered" evidence="6">
    <location>
        <begin position="304"/>
        <end position="329"/>
    </location>
</feature>
<keyword evidence="1 5" id="KW-0479">Metal-binding</keyword>
<dbReference type="AlphaFoldDB" id="A0A1C7M445"/>
<keyword evidence="4 5" id="KW-0862">Zinc</keyword>
<evidence type="ECO:0000256" key="6">
    <source>
        <dbReference type="SAM" id="MobiDB-lite"/>
    </source>
</evidence>
<dbReference type="Pfam" id="PF14608">
    <property type="entry name" value="zf-CCCH_2"/>
    <property type="match status" value="2"/>
</dbReference>
<feature type="zinc finger region" description="C3H1-type" evidence="5">
    <location>
        <begin position="351"/>
        <end position="378"/>
    </location>
</feature>
<dbReference type="Gene3D" id="4.10.1000.10">
    <property type="entry name" value="Zinc finger, CCCH-type"/>
    <property type="match status" value="2"/>
</dbReference>
<dbReference type="GO" id="GO:0008270">
    <property type="term" value="F:zinc ion binding"/>
    <property type="evidence" value="ECO:0007669"/>
    <property type="project" value="UniProtKB-KW"/>
</dbReference>
<dbReference type="InterPro" id="IPR000571">
    <property type="entry name" value="Znf_CCCH"/>
</dbReference>
<evidence type="ECO:0000256" key="5">
    <source>
        <dbReference type="PROSITE-ProRule" id="PRU00723"/>
    </source>
</evidence>
<dbReference type="InterPro" id="IPR036855">
    <property type="entry name" value="Znf_CCCH_sf"/>
</dbReference>
<dbReference type="Pfam" id="PF00642">
    <property type="entry name" value="zf-CCCH"/>
    <property type="match status" value="1"/>
</dbReference>
<feature type="zinc finger region" description="C3H1-type" evidence="5">
    <location>
        <begin position="82"/>
        <end position="107"/>
    </location>
</feature>
<feature type="domain" description="C3H1-type" evidence="7">
    <location>
        <begin position="82"/>
        <end position="107"/>
    </location>
</feature>
<feature type="region of interest" description="Disordered" evidence="6">
    <location>
        <begin position="131"/>
        <end position="154"/>
    </location>
</feature>
<keyword evidence="3 5" id="KW-0863">Zinc-finger</keyword>
<reference evidence="8 9" key="1">
    <citation type="submission" date="2016-03" db="EMBL/GenBank/DDBJ databases">
        <title>Whole genome sequencing of Grifola frondosa 9006-11.</title>
        <authorList>
            <person name="Min B."/>
            <person name="Park H."/>
            <person name="Kim J.-G."/>
            <person name="Cho H."/>
            <person name="Oh Y.-L."/>
            <person name="Kong W.-S."/>
            <person name="Choi I.-G."/>
        </authorList>
    </citation>
    <scope>NUCLEOTIDE SEQUENCE [LARGE SCALE GENOMIC DNA]</scope>
    <source>
        <strain evidence="8 9">9006-11</strain>
    </source>
</reference>
<evidence type="ECO:0000256" key="1">
    <source>
        <dbReference type="ARBA" id="ARBA00022723"/>
    </source>
</evidence>
<feature type="compositionally biased region" description="Basic and acidic residues" evidence="6">
    <location>
        <begin position="311"/>
        <end position="321"/>
    </location>
</feature>
<dbReference type="PANTHER" id="PTHR12547">
    <property type="entry name" value="CCCH ZINC FINGER/TIS11-RELATED"/>
    <property type="match status" value="1"/>
</dbReference>
<dbReference type="InterPro" id="IPR045877">
    <property type="entry name" value="ZFP36-like"/>
</dbReference>
<comment type="caution">
    <text evidence="8">The sequence shown here is derived from an EMBL/GenBank/DDBJ whole genome shotgun (WGS) entry which is preliminary data.</text>
</comment>
<dbReference type="SUPFAM" id="SSF90229">
    <property type="entry name" value="CCCH zinc finger"/>
    <property type="match status" value="2"/>
</dbReference>
<protein>
    <recommendedName>
        <fullName evidence="7">C3H1-type domain-containing protein</fullName>
    </recommendedName>
</protein>
<feature type="domain" description="C3H1-type" evidence="7">
    <location>
        <begin position="351"/>
        <end position="378"/>
    </location>
</feature>
<evidence type="ECO:0000313" key="9">
    <source>
        <dbReference type="Proteomes" id="UP000092993"/>
    </source>
</evidence>
<dbReference type="STRING" id="5627.A0A1C7M445"/>
<feature type="zinc finger region" description="C3H1-type" evidence="5">
    <location>
        <begin position="251"/>
        <end position="279"/>
    </location>
</feature>
<evidence type="ECO:0000256" key="3">
    <source>
        <dbReference type="ARBA" id="ARBA00022771"/>
    </source>
</evidence>
<evidence type="ECO:0000313" key="8">
    <source>
        <dbReference type="EMBL" id="OBZ71508.1"/>
    </source>
</evidence>
<dbReference type="SMART" id="SM00356">
    <property type="entry name" value="ZnF_C3H1"/>
    <property type="match status" value="3"/>
</dbReference>
<dbReference type="OrthoDB" id="411372at2759"/>
<sequence>MMTLTDATTIVLRNVLAHFSGIFSALQAHTFQGTKPSGSAIPLRIGQHNMHCTSGFSTYNHLLQAQSHYRQNMIAHPQFNPKYRTKPCRNFPTCKYGDQCAYLHTAQYPSLSSLSLSASFLASPTSPVQSSYEGHTGHGSYVDPGLSSHADSRTPNYCSSETSSALTDDGTASPDGCCYSERSLFFEDDGCNMSCPPPPSTPCSPNLSRSIDLRALSVTESSDSDGSLSSPESTLQRFTVRRNEPSNRNIYYKTKPCRFYNNGGYCVKGDRCNFIHDATMKSMSPKDIGSPKSFSDSDSEYILETTGSQEETPRRPIHDLPSKPVSETESNKKRNFFPITWRVVGGGVMMGGAREICADFMSGHCAEGDECRYAHPDSYDAVPCLTSTDLYSPTSPPMPNTPYYPFYGNISPVSATVSNPYITVPLVLACPVPEERRRARTRRRIKKTVISFEAQDDQEENPHFAHRIVDGNTLLEYDSAPSPNAQNWSQDRYLCGFSLRKCLDVLSVFLCQTLDTCI</sequence>
<keyword evidence="9" id="KW-1185">Reference proteome</keyword>
<gene>
    <name evidence="8" type="ORF">A0H81_08721</name>
</gene>
<evidence type="ECO:0000256" key="2">
    <source>
        <dbReference type="ARBA" id="ARBA00022737"/>
    </source>
</evidence>
<dbReference type="EMBL" id="LUGG01000011">
    <property type="protein sequence ID" value="OBZ71508.1"/>
    <property type="molecule type" value="Genomic_DNA"/>
</dbReference>
<proteinExistence type="predicted"/>
<feature type="domain" description="C3H1-type" evidence="7">
    <location>
        <begin position="251"/>
        <end position="279"/>
    </location>
</feature>
<evidence type="ECO:0000259" key="7">
    <source>
        <dbReference type="PROSITE" id="PS50103"/>
    </source>
</evidence>
<dbReference type="PROSITE" id="PS50103">
    <property type="entry name" value="ZF_C3H1"/>
    <property type="match status" value="3"/>
</dbReference>
<dbReference type="PANTHER" id="PTHR12547:SF18">
    <property type="entry name" value="PROTEIN TIS11"/>
    <property type="match status" value="1"/>
</dbReference>
<evidence type="ECO:0000256" key="4">
    <source>
        <dbReference type="ARBA" id="ARBA00022833"/>
    </source>
</evidence>
<keyword evidence="2" id="KW-0677">Repeat</keyword>
<accession>A0A1C7M445</accession>